<organism evidence="2">
    <name type="scientific">Rhizophora mucronata</name>
    <name type="common">Asiatic mangrove</name>
    <dbReference type="NCBI Taxonomy" id="61149"/>
    <lineage>
        <taxon>Eukaryota</taxon>
        <taxon>Viridiplantae</taxon>
        <taxon>Streptophyta</taxon>
        <taxon>Embryophyta</taxon>
        <taxon>Tracheophyta</taxon>
        <taxon>Spermatophyta</taxon>
        <taxon>Magnoliopsida</taxon>
        <taxon>eudicotyledons</taxon>
        <taxon>Gunneridae</taxon>
        <taxon>Pentapetalae</taxon>
        <taxon>rosids</taxon>
        <taxon>fabids</taxon>
        <taxon>Malpighiales</taxon>
        <taxon>Rhizophoraceae</taxon>
        <taxon>Rhizophora</taxon>
    </lineage>
</organism>
<sequence>MQQHQLQRRLIFCLCLVFFWLCFTGAGEMLKEMPNANTDIVGSDS</sequence>
<feature type="chain" id="PRO_5015201365" evidence="1">
    <location>
        <begin position="27"/>
        <end position="45"/>
    </location>
</feature>
<evidence type="ECO:0000256" key="1">
    <source>
        <dbReference type="SAM" id="SignalP"/>
    </source>
</evidence>
<feature type="signal peptide" evidence="1">
    <location>
        <begin position="1"/>
        <end position="26"/>
    </location>
</feature>
<dbReference type="AlphaFoldDB" id="A0A2P2P5N8"/>
<protein>
    <submittedName>
        <fullName evidence="2">Uncharacterized protein</fullName>
    </submittedName>
</protein>
<name>A0A2P2P5N8_RHIMU</name>
<accession>A0A2P2P5N8</accession>
<evidence type="ECO:0000313" key="2">
    <source>
        <dbReference type="EMBL" id="MBX50050.1"/>
    </source>
</evidence>
<keyword evidence="1" id="KW-0732">Signal</keyword>
<reference evidence="2" key="1">
    <citation type="submission" date="2018-02" db="EMBL/GenBank/DDBJ databases">
        <title>Rhizophora mucronata_Transcriptome.</title>
        <authorList>
            <person name="Meera S.P."/>
            <person name="Sreeshan A."/>
            <person name="Augustine A."/>
        </authorList>
    </citation>
    <scope>NUCLEOTIDE SEQUENCE</scope>
    <source>
        <tissue evidence="2">Leaf</tissue>
    </source>
</reference>
<dbReference type="EMBL" id="GGEC01069566">
    <property type="protein sequence ID" value="MBX50050.1"/>
    <property type="molecule type" value="Transcribed_RNA"/>
</dbReference>
<proteinExistence type="predicted"/>